<proteinExistence type="predicted"/>
<sequence length="111" mass="12354">MPIAEFMRNLPAIDIPFPDDVVSTNVIRSDDGLAVFFTFHKTVDLPAHFHKAQWGTVLQGKIELTIEGHTRSYRPGETYSIPSGATHSARIVAGTVVLDVFEEPDRYSLRA</sequence>
<reference evidence="2 3" key="1">
    <citation type="submission" date="2022-10" db="EMBL/GenBank/DDBJ databases">
        <title>Defluviimonas sp. nov., isolated from ocean surface sediments.</title>
        <authorList>
            <person name="He W."/>
            <person name="Wang L."/>
            <person name="Zhang D.-F."/>
        </authorList>
    </citation>
    <scope>NUCLEOTIDE SEQUENCE [LARGE SCALE GENOMIC DNA]</scope>
    <source>
        <strain evidence="2 3">WL0050</strain>
    </source>
</reference>
<gene>
    <name evidence="2" type="ORF">OEZ71_00625</name>
</gene>
<dbReference type="Pfam" id="PF07883">
    <property type="entry name" value="Cupin_2"/>
    <property type="match status" value="1"/>
</dbReference>
<dbReference type="InterPro" id="IPR013096">
    <property type="entry name" value="Cupin_2"/>
</dbReference>
<evidence type="ECO:0000259" key="1">
    <source>
        <dbReference type="Pfam" id="PF07883"/>
    </source>
</evidence>
<dbReference type="Gene3D" id="2.60.120.10">
    <property type="entry name" value="Jelly Rolls"/>
    <property type="match status" value="1"/>
</dbReference>
<evidence type="ECO:0000313" key="3">
    <source>
        <dbReference type="Proteomes" id="UP001652564"/>
    </source>
</evidence>
<dbReference type="Proteomes" id="UP001652564">
    <property type="component" value="Unassembled WGS sequence"/>
</dbReference>
<dbReference type="SUPFAM" id="SSF51182">
    <property type="entry name" value="RmlC-like cupins"/>
    <property type="match status" value="1"/>
</dbReference>
<comment type="caution">
    <text evidence="2">The sequence shown here is derived from an EMBL/GenBank/DDBJ whole genome shotgun (WGS) entry which is preliminary data.</text>
</comment>
<feature type="domain" description="Cupin type-2" evidence="1">
    <location>
        <begin position="39"/>
        <end position="92"/>
    </location>
</feature>
<protein>
    <submittedName>
        <fullName evidence="2">Cupin domain-containing protein</fullName>
    </submittedName>
</protein>
<name>A0ABT2ZI27_9RHOB</name>
<evidence type="ECO:0000313" key="2">
    <source>
        <dbReference type="EMBL" id="MCV2870793.1"/>
    </source>
</evidence>
<accession>A0ABT2ZI27</accession>
<keyword evidence="3" id="KW-1185">Reference proteome</keyword>
<organism evidence="2 3">
    <name type="scientific">Albidovulum litorale</name>
    <dbReference type="NCBI Taxonomy" id="2984134"/>
    <lineage>
        <taxon>Bacteria</taxon>
        <taxon>Pseudomonadati</taxon>
        <taxon>Pseudomonadota</taxon>
        <taxon>Alphaproteobacteria</taxon>
        <taxon>Rhodobacterales</taxon>
        <taxon>Paracoccaceae</taxon>
        <taxon>Albidovulum</taxon>
    </lineage>
</organism>
<dbReference type="InterPro" id="IPR014710">
    <property type="entry name" value="RmlC-like_jellyroll"/>
</dbReference>
<dbReference type="InterPro" id="IPR011051">
    <property type="entry name" value="RmlC_Cupin_sf"/>
</dbReference>
<dbReference type="RefSeq" id="WP_263737998.1">
    <property type="nucleotide sequence ID" value="NZ_JAOWKZ010000001.1"/>
</dbReference>
<dbReference type="EMBL" id="JAOWKZ010000001">
    <property type="protein sequence ID" value="MCV2870793.1"/>
    <property type="molecule type" value="Genomic_DNA"/>
</dbReference>